<evidence type="ECO:0000256" key="12">
    <source>
        <dbReference type="ARBA" id="ARBA00023136"/>
    </source>
</evidence>
<gene>
    <name evidence="15" type="ORF">MNOR_LOCUS16070</name>
</gene>
<dbReference type="InterPro" id="IPR050476">
    <property type="entry name" value="Insect_CytP450_Detox"/>
</dbReference>
<protein>
    <recommendedName>
        <fullName evidence="17">Cytochrome P450</fullName>
    </recommendedName>
</protein>
<keyword evidence="7" id="KW-0256">Endoplasmic reticulum</keyword>
<dbReference type="InterPro" id="IPR017972">
    <property type="entry name" value="Cyt_P450_CS"/>
</dbReference>
<dbReference type="Proteomes" id="UP001497623">
    <property type="component" value="Unassembled WGS sequence"/>
</dbReference>
<accession>A0AAV2QR05</accession>
<evidence type="ECO:0000313" key="16">
    <source>
        <dbReference type="Proteomes" id="UP001497623"/>
    </source>
</evidence>
<evidence type="ECO:0000256" key="8">
    <source>
        <dbReference type="ARBA" id="ARBA00022848"/>
    </source>
</evidence>
<keyword evidence="11 14" id="KW-0503">Monooxygenase</keyword>
<dbReference type="SUPFAM" id="SSF48264">
    <property type="entry name" value="Cytochrome P450"/>
    <property type="match status" value="1"/>
</dbReference>
<organism evidence="15 16">
    <name type="scientific">Meganyctiphanes norvegica</name>
    <name type="common">Northern krill</name>
    <name type="synonym">Thysanopoda norvegica</name>
    <dbReference type="NCBI Taxonomy" id="48144"/>
    <lineage>
        <taxon>Eukaryota</taxon>
        <taxon>Metazoa</taxon>
        <taxon>Ecdysozoa</taxon>
        <taxon>Arthropoda</taxon>
        <taxon>Crustacea</taxon>
        <taxon>Multicrustacea</taxon>
        <taxon>Malacostraca</taxon>
        <taxon>Eumalacostraca</taxon>
        <taxon>Eucarida</taxon>
        <taxon>Euphausiacea</taxon>
        <taxon>Euphausiidae</taxon>
        <taxon>Meganyctiphanes</taxon>
    </lineage>
</organism>
<keyword evidence="12" id="KW-0472">Membrane</keyword>
<dbReference type="Gene3D" id="1.10.630.10">
    <property type="entry name" value="Cytochrome P450"/>
    <property type="match status" value="1"/>
</dbReference>
<evidence type="ECO:0000256" key="7">
    <source>
        <dbReference type="ARBA" id="ARBA00022824"/>
    </source>
</evidence>
<dbReference type="GO" id="GO:0005506">
    <property type="term" value="F:iron ion binding"/>
    <property type="evidence" value="ECO:0007669"/>
    <property type="project" value="InterPro"/>
</dbReference>
<comment type="cofactor">
    <cofactor evidence="1 13">
        <name>heme</name>
        <dbReference type="ChEBI" id="CHEBI:30413"/>
    </cofactor>
</comment>
<evidence type="ECO:0008006" key="17">
    <source>
        <dbReference type="Google" id="ProtNLM"/>
    </source>
</evidence>
<keyword evidence="6 13" id="KW-0479">Metal-binding</keyword>
<evidence type="ECO:0000256" key="9">
    <source>
        <dbReference type="ARBA" id="ARBA00023002"/>
    </source>
</evidence>
<dbReference type="InterPro" id="IPR002401">
    <property type="entry name" value="Cyt_P450_E_grp-I"/>
</dbReference>
<dbReference type="CDD" id="cd11056">
    <property type="entry name" value="CYP6-like"/>
    <property type="match status" value="1"/>
</dbReference>
<evidence type="ECO:0000256" key="2">
    <source>
        <dbReference type="ARBA" id="ARBA00004174"/>
    </source>
</evidence>
<dbReference type="PROSITE" id="PS00086">
    <property type="entry name" value="CYTOCHROME_P450"/>
    <property type="match status" value="1"/>
</dbReference>
<dbReference type="Pfam" id="PF00067">
    <property type="entry name" value="p450"/>
    <property type="match status" value="1"/>
</dbReference>
<keyword evidence="10 13" id="KW-0408">Iron</keyword>
<dbReference type="InterPro" id="IPR036396">
    <property type="entry name" value="Cyt_P450_sf"/>
</dbReference>
<evidence type="ECO:0000256" key="10">
    <source>
        <dbReference type="ARBA" id="ARBA00023004"/>
    </source>
</evidence>
<evidence type="ECO:0000256" key="5">
    <source>
        <dbReference type="ARBA" id="ARBA00022617"/>
    </source>
</evidence>
<evidence type="ECO:0000313" key="15">
    <source>
        <dbReference type="EMBL" id="CAL4097754.1"/>
    </source>
</evidence>
<reference evidence="15 16" key="1">
    <citation type="submission" date="2024-05" db="EMBL/GenBank/DDBJ databases">
        <authorList>
            <person name="Wallberg A."/>
        </authorList>
    </citation>
    <scope>NUCLEOTIDE SEQUENCE [LARGE SCALE GENOMIC DNA]</scope>
</reference>
<keyword evidence="9 14" id="KW-0560">Oxidoreductase</keyword>
<keyword evidence="8" id="KW-0492">Microsome</keyword>
<dbReference type="GO" id="GO:0005789">
    <property type="term" value="C:endoplasmic reticulum membrane"/>
    <property type="evidence" value="ECO:0007669"/>
    <property type="project" value="UniProtKB-SubCell"/>
</dbReference>
<dbReference type="PANTHER" id="PTHR24292:SF54">
    <property type="entry name" value="CYP9F3-RELATED"/>
    <property type="match status" value="1"/>
</dbReference>
<sequence length="426" mass="48285">MAVVTDAETVKHICIKDFDHFVDRRPTAVSGGKDVYTNEFLTAAEGSHWKGIRSVLSPTFSSGKMKHMFPMIMRKANELNAKLCQETSKEKTIFDMNHYCGRFTVDVVASCAFGFEINAINEDNVEFVDKLAEASKFDMLFFLKFIIAPIFPTLVNTFDLSVWKPFRYHKQILEKSIQTRKETEQLGVYGDFLDLILEAQAATNKTNEKLSREVISEDTVIASSVIFLIAGFNTVKDNLVILLHLLAANPTEQQTLRKEIQDIIEENGSLNYQSVMEAKFLEACVSEMQRIVPTNGGPIERKCTKNYIIPGTKKSIEKNILVQIPIWSLHHDERYWSDPSTFNPENFMSPNKQNIVTGSFLPFGLGPRNCIAQRFALMEVKIMVARLVQQFQLSLAPGREELKLKKGPIMSLDDTMPIVLTPLVEE</sequence>
<dbReference type="FunFam" id="1.10.630.10:FF:000182">
    <property type="entry name" value="Cytochrome P450 3A4"/>
    <property type="match status" value="1"/>
</dbReference>
<keyword evidence="16" id="KW-1185">Reference proteome</keyword>
<evidence type="ECO:0000256" key="13">
    <source>
        <dbReference type="PIRSR" id="PIRSR602401-1"/>
    </source>
</evidence>
<keyword evidence="5 13" id="KW-0349">Heme</keyword>
<comment type="similarity">
    <text evidence="4 14">Belongs to the cytochrome P450 family.</text>
</comment>
<proteinExistence type="inferred from homology"/>
<evidence type="ECO:0000256" key="14">
    <source>
        <dbReference type="RuleBase" id="RU000461"/>
    </source>
</evidence>
<dbReference type="PANTHER" id="PTHR24292">
    <property type="entry name" value="CYTOCHROME P450"/>
    <property type="match status" value="1"/>
</dbReference>
<dbReference type="AlphaFoldDB" id="A0AAV2QR05"/>
<dbReference type="PRINTS" id="PR00463">
    <property type="entry name" value="EP450I"/>
</dbReference>
<evidence type="ECO:0000256" key="11">
    <source>
        <dbReference type="ARBA" id="ARBA00023033"/>
    </source>
</evidence>
<dbReference type="EMBL" id="CAXKWB010010373">
    <property type="protein sequence ID" value="CAL4097754.1"/>
    <property type="molecule type" value="Genomic_DNA"/>
</dbReference>
<dbReference type="GO" id="GO:0004497">
    <property type="term" value="F:monooxygenase activity"/>
    <property type="evidence" value="ECO:0007669"/>
    <property type="project" value="UniProtKB-KW"/>
</dbReference>
<evidence type="ECO:0000256" key="3">
    <source>
        <dbReference type="ARBA" id="ARBA00004406"/>
    </source>
</evidence>
<evidence type="ECO:0000256" key="6">
    <source>
        <dbReference type="ARBA" id="ARBA00022723"/>
    </source>
</evidence>
<evidence type="ECO:0000256" key="1">
    <source>
        <dbReference type="ARBA" id="ARBA00001971"/>
    </source>
</evidence>
<dbReference type="InterPro" id="IPR001128">
    <property type="entry name" value="Cyt_P450"/>
</dbReference>
<feature type="binding site" description="axial binding residue" evidence="13">
    <location>
        <position position="370"/>
    </location>
    <ligand>
        <name>heme</name>
        <dbReference type="ChEBI" id="CHEBI:30413"/>
    </ligand>
    <ligandPart>
        <name>Fe</name>
        <dbReference type="ChEBI" id="CHEBI:18248"/>
    </ligandPart>
</feature>
<comment type="subcellular location">
    <subcellularLocation>
        <location evidence="3">Endoplasmic reticulum membrane</location>
        <topology evidence="3">Peripheral membrane protein</topology>
    </subcellularLocation>
    <subcellularLocation>
        <location evidence="2">Microsome membrane</location>
        <topology evidence="2">Peripheral membrane protein</topology>
    </subcellularLocation>
</comment>
<name>A0AAV2QR05_MEGNR</name>
<dbReference type="PRINTS" id="PR00385">
    <property type="entry name" value="P450"/>
</dbReference>
<evidence type="ECO:0000256" key="4">
    <source>
        <dbReference type="ARBA" id="ARBA00010617"/>
    </source>
</evidence>
<comment type="caution">
    <text evidence="15">The sequence shown here is derived from an EMBL/GenBank/DDBJ whole genome shotgun (WGS) entry which is preliminary data.</text>
</comment>
<dbReference type="GO" id="GO:0016705">
    <property type="term" value="F:oxidoreductase activity, acting on paired donors, with incorporation or reduction of molecular oxygen"/>
    <property type="evidence" value="ECO:0007669"/>
    <property type="project" value="InterPro"/>
</dbReference>
<dbReference type="GO" id="GO:0020037">
    <property type="term" value="F:heme binding"/>
    <property type="evidence" value="ECO:0007669"/>
    <property type="project" value="InterPro"/>
</dbReference>